<dbReference type="PANTHER" id="PTHR43200">
    <property type="entry name" value="PHOSPHATASE"/>
    <property type="match status" value="1"/>
</dbReference>
<evidence type="ECO:0000256" key="3">
    <source>
        <dbReference type="ARBA" id="ARBA00009759"/>
    </source>
</evidence>
<dbReference type="EMBL" id="UFQC01000019">
    <property type="protein sequence ID" value="SSW69589.1"/>
    <property type="molecule type" value="Genomic_DNA"/>
</dbReference>
<gene>
    <name evidence="9" type="primary">hisN_2</name>
    <name evidence="9" type="ORF">AVE30378_03569</name>
    <name evidence="10" type="ORF">WHX56_04365</name>
</gene>
<proteinExistence type="inferred from homology"/>
<dbReference type="Proteomes" id="UP000289465">
    <property type="component" value="Unassembled WGS sequence"/>
</dbReference>
<reference evidence="9 11" key="1">
    <citation type="submission" date="2018-07" db="EMBL/GenBank/DDBJ databases">
        <authorList>
            <person name="Peeters C."/>
        </authorList>
    </citation>
    <scope>NUCLEOTIDE SEQUENCE [LARGE SCALE GENOMIC DNA]</scope>
    <source>
        <strain evidence="9 11">LMG 30378</strain>
    </source>
</reference>
<dbReference type="PANTHER" id="PTHR43200:SF6">
    <property type="entry name" value="3'(2'),5'-BISPHOSPHATE NUCLEOTIDASE"/>
    <property type="match status" value="1"/>
</dbReference>
<keyword evidence="7 8" id="KW-0460">Magnesium</keyword>
<dbReference type="Pfam" id="PF00459">
    <property type="entry name" value="Inositol_P"/>
    <property type="match status" value="1"/>
</dbReference>
<dbReference type="InterPro" id="IPR051090">
    <property type="entry name" value="Inositol_monoP_superfamily"/>
</dbReference>
<organism evidence="9 11">
    <name type="scientific">Achromobacter veterisilvae</name>
    <dbReference type="NCBI Taxonomy" id="2069367"/>
    <lineage>
        <taxon>Bacteria</taxon>
        <taxon>Pseudomonadati</taxon>
        <taxon>Pseudomonadota</taxon>
        <taxon>Betaproteobacteria</taxon>
        <taxon>Burkholderiales</taxon>
        <taxon>Alcaligenaceae</taxon>
        <taxon>Achromobacter</taxon>
    </lineage>
</organism>
<feature type="binding site" evidence="8">
    <location>
        <position position="74"/>
    </location>
    <ligand>
        <name>Mg(2+)</name>
        <dbReference type="ChEBI" id="CHEBI:18420"/>
        <label>1</label>
        <note>catalytic</note>
    </ligand>
</feature>
<comment type="cofactor">
    <cofactor evidence="2 8">
        <name>Mg(2+)</name>
        <dbReference type="ChEBI" id="CHEBI:18420"/>
    </cofactor>
</comment>
<feature type="binding site" evidence="8">
    <location>
        <position position="215"/>
    </location>
    <ligand>
        <name>Mg(2+)</name>
        <dbReference type="ChEBI" id="CHEBI:18420"/>
        <label>1</label>
        <note>catalytic</note>
    </ligand>
</feature>
<feature type="binding site" evidence="8">
    <location>
        <position position="90"/>
    </location>
    <ligand>
        <name>Mg(2+)</name>
        <dbReference type="ChEBI" id="CHEBI:18420"/>
        <label>2</label>
    </ligand>
</feature>
<dbReference type="AlphaFoldDB" id="A0A446CNV6"/>
<evidence type="ECO:0000313" key="12">
    <source>
        <dbReference type="Proteomes" id="UP001456224"/>
    </source>
</evidence>
<dbReference type="EC" id="3.1.3.25" evidence="4"/>
<name>A0A446CNV6_9BURK</name>
<dbReference type="Proteomes" id="UP001456224">
    <property type="component" value="Chromosome"/>
</dbReference>
<keyword evidence="5 8" id="KW-0479">Metal-binding</keyword>
<keyword evidence="12" id="KW-1185">Reference proteome</keyword>
<dbReference type="SUPFAM" id="SSF56655">
    <property type="entry name" value="Carbohydrate phosphatase"/>
    <property type="match status" value="1"/>
</dbReference>
<evidence type="ECO:0000256" key="6">
    <source>
        <dbReference type="ARBA" id="ARBA00022801"/>
    </source>
</evidence>
<reference evidence="10 12" key="2">
    <citation type="submission" date="2024-03" db="EMBL/GenBank/DDBJ databases">
        <title>Reference genomes for the five species model microbial community.</title>
        <authorList>
            <person name="Padfield D."/>
        </authorList>
    </citation>
    <scope>NUCLEOTIDE SEQUENCE [LARGE SCALE GENOMIC DNA]</scope>
    <source>
        <strain evidence="10 12">AB1</strain>
    </source>
</reference>
<dbReference type="RefSeq" id="WP_208742408.1">
    <property type="nucleotide sequence ID" value="NZ_CP148753.1"/>
</dbReference>
<dbReference type="PRINTS" id="PR00377">
    <property type="entry name" value="IMPHPHTASES"/>
</dbReference>
<dbReference type="EMBL" id="CP148753">
    <property type="protein sequence ID" value="WXR74740.1"/>
    <property type="molecule type" value="Genomic_DNA"/>
</dbReference>
<evidence type="ECO:0000313" key="9">
    <source>
        <dbReference type="EMBL" id="SSW69589.1"/>
    </source>
</evidence>
<dbReference type="FunFam" id="3.30.540.10:FF:000003">
    <property type="entry name" value="Inositol-1-monophosphatase"/>
    <property type="match status" value="1"/>
</dbReference>
<feature type="binding site" evidence="8">
    <location>
        <position position="93"/>
    </location>
    <ligand>
        <name>Mg(2+)</name>
        <dbReference type="ChEBI" id="CHEBI:18420"/>
        <label>2</label>
    </ligand>
</feature>
<dbReference type="InterPro" id="IPR000760">
    <property type="entry name" value="Inositol_monophosphatase-like"/>
</dbReference>
<evidence type="ECO:0000256" key="1">
    <source>
        <dbReference type="ARBA" id="ARBA00001033"/>
    </source>
</evidence>
<sequence>MPTSVSPALMTEFLAFAHELANASGAILRENLHSRRGFDTKEDDSPVTDVDKNIEETLRTLIQHRYPDHGILGEEFDGKNLQAEFVWVIDPIDGTKAFITGIPIYGTLIALAWHGAPIVGIIDHPVTHDRWAGARGMRSTFNDMPIQSRACPALGEALMSCSNPEPFGPKEREAFDTLRASAKWCVYGSSCYAYGCVASGSIDIAIDCGRHREVDYCALVPVIEGAGGVITDWEGRALTIYSGNRLVASGSPERHREALRILETALV</sequence>
<dbReference type="PROSITE" id="PS00629">
    <property type="entry name" value="IMP_1"/>
    <property type="match status" value="1"/>
</dbReference>
<evidence type="ECO:0000256" key="2">
    <source>
        <dbReference type="ARBA" id="ARBA00001946"/>
    </source>
</evidence>
<evidence type="ECO:0000313" key="10">
    <source>
        <dbReference type="EMBL" id="WXR74740.1"/>
    </source>
</evidence>
<dbReference type="Gene3D" id="3.40.190.80">
    <property type="match status" value="1"/>
</dbReference>
<evidence type="ECO:0000256" key="8">
    <source>
        <dbReference type="PIRSR" id="PIRSR600760-2"/>
    </source>
</evidence>
<keyword evidence="6 9" id="KW-0378">Hydrolase</keyword>
<comment type="similarity">
    <text evidence="3">Belongs to the inositol monophosphatase superfamily.</text>
</comment>
<dbReference type="InterPro" id="IPR020583">
    <property type="entry name" value="Inositol_monoP_metal-BS"/>
</dbReference>
<feature type="binding site" evidence="8">
    <location>
        <position position="92"/>
    </location>
    <ligand>
        <name>Mg(2+)</name>
        <dbReference type="ChEBI" id="CHEBI:18420"/>
        <label>1</label>
        <note>catalytic</note>
    </ligand>
</feature>
<evidence type="ECO:0000256" key="7">
    <source>
        <dbReference type="ARBA" id="ARBA00022842"/>
    </source>
</evidence>
<dbReference type="GO" id="GO:0052834">
    <property type="term" value="F:inositol monophosphate phosphatase activity"/>
    <property type="evidence" value="ECO:0007669"/>
    <property type="project" value="UniProtKB-EC"/>
</dbReference>
<dbReference type="Gene3D" id="3.30.540.10">
    <property type="entry name" value="Fructose-1,6-Bisphosphatase, subunit A, domain 1"/>
    <property type="match status" value="1"/>
</dbReference>
<evidence type="ECO:0000256" key="5">
    <source>
        <dbReference type="ARBA" id="ARBA00022723"/>
    </source>
</evidence>
<accession>A0A446CNV6</accession>
<evidence type="ECO:0000313" key="11">
    <source>
        <dbReference type="Proteomes" id="UP000289465"/>
    </source>
</evidence>
<dbReference type="GO" id="GO:0046872">
    <property type="term" value="F:metal ion binding"/>
    <property type="evidence" value="ECO:0007669"/>
    <property type="project" value="UniProtKB-KW"/>
</dbReference>
<dbReference type="GO" id="GO:0000105">
    <property type="term" value="P:L-histidine biosynthetic process"/>
    <property type="evidence" value="ECO:0007669"/>
    <property type="project" value="TreeGrafter"/>
</dbReference>
<evidence type="ECO:0000256" key="4">
    <source>
        <dbReference type="ARBA" id="ARBA00013106"/>
    </source>
</evidence>
<comment type="catalytic activity">
    <reaction evidence="1">
        <text>a myo-inositol phosphate + H2O = myo-inositol + phosphate</text>
        <dbReference type="Rhea" id="RHEA:24056"/>
        <dbReference type="ChEBI" id="CHEBI:15377"/>
        <dbReference type="ChEBI" id="CHEBI:17268"/>
        <dbReference type="ChEBI" id="CHEBI:43474"/>
        <dbReference type="ChEBI" id="CHEBI:84139"/>
        <dbReference type="EC" id="3.1.3.25"/>
    </reaction>
</comment>
<dbReference type="CDD" id="cd01641">
    <property type="entry name" value="Bacterial_IMPase_like_1"/>
    <property type="match status" value="1"/>
</dbReference>
<protein>
    <recommendedName>
        <fullName evidence="4">inositol-phosphate phosphatase</fullName>
        <ecNumber evidence="4">3.1.3.25</ecNumber>
    </recommendedName>
</protein>